<feature type="compositionally biased region" description="Gly residues" evidence="1">
    <location>
        <begin position="638"/>
        <end position="648"/>
    </location>
</feature>
<feature type="region of interest" description="Disordered" evidence="1">
    <location>
        <begin position="275"/>
        <end position="317"/>
    </location>
</feature>
<dbReference type="InParanoid" id="A0A409X0X4"/>
<dbReference type="STRING" id="93625.A0A409X0X4"/>
<sequence length="885" mass="95261">MSNDVAATELCSRPGLIQNRAVDIPDFKPIGTITIDSDLPWHGVVVHDLPSAAIQEAFNTNEQDYNNIWTLLEKEAFNTNEQDYNNIWTLLEKEGEVAKQDVRGHLRLLCRDGEEQEKEKLSMLIMFKDTQVTTRLCRDGIFLLGSWNRVSRYRAHSKTPYPSLSYEGYIMTLKSPPVCAETGSSCLDPGTESPDTGHAYYAPSLSPHSYARLDSKTPYPSLSYEGYIMPPFRNVLPYIITLCIIVICADIHPHTYSFLSSRMGTCTIPSLYTPSTPPAVAGQTRTEDSTPISVSRGSTSTDTARGEGDGGTLDGLGREIVRGGYGAIPNRGWCRARGRGRGRRGGRGEGSDTDLSAGAARSNVSGSTDCPAPGTSQSASTPTPRHGWRMPEIAFLALPLHNHAELRGHIAAFQSALFESPSSSQKHNHAQPMTSAPAPAPVTKTAIDVLNLNKLAEHFDVNVDVQGVVDPNPMETMSMAAPRAPVPSTTISTSTSSGVNQHKATIETRNDQAKDKGANKGKGNGNGKKGNRGRAPAVISPSVEGLDWSIVIDPRRMHMTLGVMPLSLDPLGNEDGGGGGGDNGTRNKRGKGKGKGKDSTPMPGLVPNFTPHWVGAEFSGSILEGRLSGVMSAGAGGGGVDVKGGGGRVETNRQQEKEKERVGAGVLYICRRDVKAQAGAGVKSISEEEREHDEDGERRKLMEICSLVNTTFKETGYLTDTRPLKVTLVPPLPSQFFYSSNHVPRKASLHHLKREPSKAKQTDLVLLYGYFGVARCDEGVGGWRYGCAHTTDCISSSASLGEMSAASLAQDGAGARDGRDLGHPGGKLDSLQKKLLTLKYRRPVQVPLPIGINLGAYRVDEIQLWEMGSWGSDDEYVGCGGIVLE</sequence>
<feature type="compositionally biased region" description="Polar residues" evidence="1">
    <location>
        <begin position="289"/>
        <end position="303"/>
    </location>
</feature>
<feature type="region of interest" description="Disordered" evidence="1">
    <location>
        <begin position="480"/>
        <end position="537"/>
    </location>
</feature>
<accession>A0A409X0X4</accession>
<evidence type="ECO:0000313" key="2">
    <source>
        <dbReference type="EMBL" id="PPQ84376.1"/>
    </source>
</evidence>
<keyword evidence="3" id="KW-1185">Reference proteome</keyword>
<gene>
    <name evidence="2" type="ORF">CVT25_013039</name>
</gene>
<feature type="region of interest" description="Disordered" evidence="1">
    <location>
        <begin position="332"/>
        <end position="386"/>
    </location>
</feature>
<protein>
    <submittedName>
        <fullName evidence="2">Uncharacterized protein</fullName>
    </submittedName>
</protein>
<dbReference type="Proteomes" id="UP000283269">
    <property type="component" value="Unassembled WGS sequence"/>
</dbReference>
<feature type="compositionally biased region" description="Gly residues" evidence="1">
    <location>
        <begin position="574"/>
        <end position="583"/>
    </location>
</feature>
<feature type="compositionally biased region" description="Basic and acidic residues" evidence="1">
    <location>
        <begin position="504"/>
        <end position="518"/>
    </location>
</feature>
<proteinExistence type="predicted"/>
<evidence type="ECO:0000313" key="3">
    <source>
        <dbReference type="Proteomes" id="UP000283269"/>
    </source>
</evidence>
<comment type="caution">
    <text evidence="2">The sequence shown here is derived from an EMBL/GenBank/DDBJ whole genome shotgun (WGS) entry which is preliminary data.</text>
</comment>
<dbReference type="OrthoDB" id="277832at2759"/>
<name>A0A409X0X4_PSICY</name>
<reference evidence="2 3" key="1">
    <citation type="journal article" date="2018" name="Evol. Lett.">
        <title>Horizontal gene cluster transfer increased hallucinogenic mushroom diversity.</title>
        <authorList>
            <person name="Reynolds H.T."/>
            <person name="Vijayakumar V."/>
            <person name="Gluck-Thaler E."/>
            <person name="Korotkin H.B."/>
            <person name="Matheny P.B."/>
            <person name="Slot J.C."/>
        </authorList>
    </citation>
    <scope>NUCLEOTIDE SEQUENCE [LARGE SCALE GENOMIC DNA]</scope>
    <source>
        <strain evidence="2 3">2631</strain>
    </source>
</reference>
<feature type="region of interest" description="Disordered" evidence="1">
    <location>
        <begin position="638"/>
        <end position="658"/>
    </location>
</feature>
<dbReference type="AlphaFoldDB" id="A0A409X0X4"/>
<feature type="compositionally biased region" description="Basic residues" evidence="1">
    <location>
        <begin position="334"/>
        <end position="345"/>
    </location>
</feature>
<feature type="compositionally biased region" description="Polar residues" evidence="1">
    <location>
        <begin position="362"/>
        <end position="383"/>
    </location>
</feature>
<organism evidence="2 3">
    <name type="scientific">Psilocybe cyanescens</name>
    <dbReference type="NCBI Taxonomy" id="93625"/>
    <lineage>
        <taxon>Eukaryota</taxon>
        <taxon>Fungi</taxon>
        <taxon>Dikarya</taxon>
        <taxon>Basidiomycota</taxon>
        <taxon>Agaricomycotina</taxon>
        <taxon>Agaricomycetes</taxon>
        <taxon>Agaricomycetidae</taxon>
        <taxon>Agaricales</taxon>
        <taxon>Agaricineae</taxon>
        <taxon>Strophariaceae</taxon>
        <taxon>Psilocybe</taxon>
    </lineage>
</organism>
<feature type="region of interest" description="Disordered" evidence="1">
    <location>
        <begin position="570"/>
        <end position="605"/>
    </location>
</feature>
<feature type="compositionally biased region" description="Low complexity" evidence="1">
    <location>
        <begin position="488"/>
        <end position="497"/>
    </location>
</feature>
<dbReference type="EMBL" id="NHYD01002882">
    <property type="protein sequence ID" value="PPQ84376.1"/>
    <property type="molecule type" value="Genomic_DNA"/>
</dbReference>
<feature type="region of interest" description="Disordered" evidence="1">
    <location>
        <begin position="421"/>
        <end position="440"/>
    </location>
</feature>
<evidence type="ECO:0000256" key="1">
    <source>
        <dbReference type="SAM" id="MobiDB-lite"/>
    </source>
</evidence>